<evidence type="ECO:0000256" key="5">
    <source>
        <dbReference type="ARBA" id="ARBA00022737"/>
    </source>
</evidence>
<gene>
    <name evidence="14" type="ORF">OFUS_LOCUS22826</name>
</gene>
<evidence type="ECO:0000313" key="15">
    <source>
        <dbReference type="Proteomes" id="UP000749559"/>
    </source>
</evidence>
<keyword evidence="15" id="KW-1185">Reference proteome</keyword>
<keyword evidence="5" id="KW-0677">Repeat</keyword>
<dbReference type="FunFam" id="3.40.50.300:FF:000302">
    <property type="entry name" value="ATP-binding cassette subfamily B member 5"/>
    <property type="match status" value="1"/>
</dbReference>
<evidence type="ECO:0000256" key="1">
    <source>
        <dbReference type="ARBA" id="ARBA00004141"/>
    </source>
</evidence>
<dbReference type="SUPFAM" id="SSF52540">
    <property type="entry name" value="P-loop containing nucleoside triphosphate hydrolases"/>
    <property type="match status" value="2"/>
</dbReference>
<dbReference type="GO" id="GO:0016887">
    <property type="term" value="F:ATP hydrolysis activity"/>
    <property type="evidence" value="ECO:0007669"/>
    <property type="project" value="InterPro"/>
</dbReference>
<dbReference type="GO" id="GO:0005743">
    <property type="term" value="C:mitochondrial inner membrane"/>
    <property type="evidence" value="ECO:0007669"/>
    <property type="project" value="TreeGrafter"/>
</dbReference>
<dbReference type="Gene3D" id="1.20.1560.10">
    <property type="entry name" value="ABC transporter type 1, transmembrane domain"/>
    <property type="match status" value="1"/>
</dbReference>
<dbReference type="OrthoDB" id="6500128at2759"/>
<protein>
    <submittedName>
        <fullName evidence="14">Uncharacterized protein</fullName>
    </submittedName>
</protein>
<evidence type="ECO:0000256" key="9">
    <source>
        <dbReference type="ARBA" id="ARBA00022989"/>
    </source>
</evidence>
<dbReference type="FunFam" id="1.20.1560.10:FF:000046">
    <property type="entry name" value="ATP-binding cassette subfamily B member 11"/>
    <property type="match status" value="1"/>
</dbReference>
<keyword evidence="7" id="KW-0067">ATP-binding</keyword>
<dbReference type="FunFam" id="3.40.50.300:FF:000479">
    <property type="entry name" value="Multidrug resistance protein 1A"/>
    <property type="match status" value="1"/>
</dbReference>
<dbReference type="Proteomes" id="UP000749559">
    <property type="component" value="Unassembled WGS sequence"/>
</dbReference>
<accession>A0A8J1XHW8</accession>
<feature type="transmembrane region" description="Helical" evidence="13">
    <location>
        <begin position="412"/>
        <end position="435"/>
    </location>
</feature>
<feature type="transmembrane region" description="Helical" evidence="13">
    <location>
        <begin position="1060"/>
        <end position="1081"/>
    </location>
</feature>
<evidence type="ECO:0000256" key="2">
    <source>
        <dbReference type="ARBA" id="ARBA00007577"/>
    </source>
</evidence>
<dbReference type="InterPro" id="IPR011527">
    <property type="entry name" value="ABC1_TM_dom"/>
</dbReference>
<evidence type="ECO:0000256" key="13">
    <source>
        <dbReference type="SAM" id="Phobius"/>
    </source>
</evidence>
<feature type="compositionally biased region" description="Basic and acidic residues" evidence="12">
    <location>
        <begin position="68"/>
        <end position="82"/>
    </location>
</feature>
<dbReference type="PROSITE" id="PS00211">
    <property type="entry name" value="ABC_TRANSPORTER_1"/>
    <property type="match status" value="2"/>
</dbReference>
<feature type="compositionally biased region" description="Basic and acidic residues" evidence="12">
    <location>
        <begin position="9"/>
        <end position="24"/>
    </location>
</feature>
<feature type="compositionally biased region" description="Basic and acidic residues" evidence="12">
    <location>
        <begin position="761"/>
        <end position="771"/>
    </location>
</feature>
<dbReference type="PROSITE" id="PS50893">
    <property type="entry name" value="ABC_TRANSPORTER_2"/>
    <property type="match status" value="2"/>
</dbReference>
<keyword evidence="11" id="KW-0325">Glycoprotein</keyword>
<dbReference type="GO" id="GO:0015421">
    <property type="term" value="F:ABC-type oligopeptide transporter activity"/>
    <property type="evidence" value="ECO:0007669"/>
    <property type="project" value="TreeGrafter"/>
</dbReference>
<keyword evidence="10 13" id="KW-0472">Membrane</keyword>
<evidence type="ECO:0000256" key="3">
    <source>
        <dbReference type="ARBA" id="ARBA00022448"/>
    </source>
</evidence>
<dbReference type="InterPro" id="IPR027417">
    <property type="entry name" value="P-loop_NTPase"/>
</dbReference>
<keyword evidence="4 13" id="KW-0812">Transmembrane</keyword>
<dbReference type="EMBL" id="CAIIXF020000011">
    <property type="protein sequence ID" value="CAH1798732.1"/>
    <property type="molecule type" value="Genomic_DNA"/>
</dbReference>
<reference evidence="14" key="1">
    <citation type="submission" date="2022-03" db="EMBL/GenBank/DDBJ databases">
        <authorList>
            <person name="Martin C."/>
        </authorList>
    </citation>
    <scope>NUCLEOTIDE SEQUENCE</scope>
</reference>
<proteinExistence type="inferred from homology"/>
<dbReference type="GO" id="GO:0090374">
    <property type="term" value="P:oligopeptide export from mitochondrion"/>
    <property type="evidence" value="ECO:0007669"/>
    <property type="project" value="TreeGrafter"/>
</dbReference>
<comment type="caution">
    <text evidence="14">The sequence shown here is derived from an EMBL/GenBank/DDBJ whole genome shotgun (WGS) entry which is preliminary data.</text>
</comment>
<dbReference type="CDD" id="cd18578">
    <property type="entry name" value="ABC_6TM_Pgp_ABCB1_D2_like"/>
    <property type="match status" value="1"/>
</dbReference>
<organism evidence="14 15">
    <name type="scientific">Owenia fusiformis</name>
    <name type="common">Polychaete worm</name>
    <dbReference type="NCBI Taxonomy" id="6347"/>
    <lineage>
        <taxon>Eukaryota</taxon>
        <taxon>Metazoa</taxon>
        <taxon>Spiralia</taxon>
        <taxon>Lophotrochozoa</taxon>
        <taxon>Annelida</taxon>
        <taxon>Polychaeta</taxon>
        <taxon>Sedentaria</taxon>
        <taxon>Canalipalpata</taxon>
        <taxon>Sabellida</taxon>
        <taxon>Oweniida</taxon>
        <taxon>Oweniidae</taxon>
        <taxon>Owenia</taxon>
    </lineage>
</organism>
<comment type="subcellular location">
    <subcellularLocation>
        <location evidence="1">Membrane</location>
        <topology evidence="1">Multi-pass membrane protein</topology>
    </subcellularLocation>
</comment>
<dbReference type="SMART" id="SM00382">
    <property type="entry name" value="AAA"/>
    <property type="match status" value="2"/>
</dbReference>
<evidence type="ECO:0000256" key="7">
    <source>
        <dbReference type="ARBA" id="ARBA00022840"/>
    </source>
</evidence>
<feature type="transmembrane region" description="Helical" evidence="13">
    <location>
        <begin position="199"/>
        <end position="222"/>
    </location>
</feature>
<dbReference type="PANTHER" id="PTHR43394">
    <property type="entry name" value="ATP-DEPENDENT PERMEASE MDL1, MITOCHONDRIAL"/>
    <property type="match status" value="1"/>
</dbReference>
<dbReference type="GO" id="GO:0005524">
    <property type="term" value="F:ATP binding"/>
    <property type="evidence" value="ECO:0007669"/>
    <property type="project" value="UniProtKB-KW"/>
</dbReference>
<feature type="region of interest" description="Disordered" evidence="12">
    <location>
        <begin position="722"/>
        <end position="746"/>
    </location>
</feature>
<dbReference type="InterPro" id="IPR036640">
    <property type="entry name" value="ABC1_TM_sf"/>
</dbReference>
<feature type="transmembrane region" description="Helical" evidence="13">
    <location>
        <begin position="843"/>
        <end position="864"/>
    </location>
</feature>
<feature type="transmembrane region" description="Helical" evidence="13">
    <location>
        <begin position="300"/>
        <end position="321"/>
    </location>
</feature>
<feature type="transmembrane region" description="Helical" evidence="13">
    <location>
        <begin position="379"/>
        <end position="400"/>
    </location>
</feature>
<dbReference type="CDD" id="cd18577">
    <property type="entry name" value="ABC_6TM_Pgp_ABCB1_D1_like"/>
    <property type="match status" value="1"/>
</dbReference>
<keyword evidence="8" id="KW-1278">Translocase</keyword>
<dbReference type="CDD" id="cd03249">
    <property type="entry name" value="ABC_MTABC3_MDL1_MDL2"/>
    <property type="match status" value="2"/>
</dbReference>
<name>A0A8J1XHW8_OWEFU</name>
<feature type="region of interest" description="Disordered" evidence="12">
    <location>
        <begin position="761"/>
        <end position="780"/>
    </location>
</feature>
<dbReference type="PROSITE" id="PS50929">
    <property type="entry name" value="ABC_TM1F"/>
    <property type="match status" value="2"/>
</dbReference>
<keyword evidence="6" id="KW-0547">Nucleotide-binding</keyword>
<dbReference type="PANTHER" id="PTHR43394:SF27">
    <property type="entry name" value="ATP-DEPENDENT TRANSLOCASE ABCB1-LIKE"/>
    <property type="match status" value="1"/>
</dbReference>
<dbReference type="Pfam" id="PF00664">
    <property type="entry name" value="ABC_membrane"/>
    <property type="match status" value="2"/>
</dbReference>
<dbReference type="InterPro" id="IPR003439">
    <property type="entry name" value="ABC_transporter-like_ATP-bd"/>
</dbReference>
<evidence type="ECO:0000256" key="6">
    <source>
        <dbReference type="ARBA" id="ARBA00022741"/>
    </source>
</evidence>
<dbReference type="Gene3D" id="3.40.50.300">
    <property type="entry name" value="P-loop containing nucleotide triphosphate hydrolases"/>
    <property type="match status" value="2"/>
</dbReference>
<comment type="similarity">
    <text evidence="2">Belongs to the ABC transporter superfamily. ABCB family. Multidrug resistance exporter (TC 3.A.1.201) subfamily.</text>
</comment>
<evidence type="ECO:0000256" key="10">
    <source>
        <dbReference type="ARBA" id="ARBA00023136"/>
    </source>
</evidence>
<keyword evidence="9 13" id="KW-1133">Transmembrane helix</keyword>
<feature type="region of interest" description="Disordered" evidence="12">
    <location>
        <begin position="1"/>
        <end position="82"/>
    </location>
</feature>
<feature type="compositionally biased region" description="Polar residues" evidence="12">
    <location>
        <begin position="52"/>
        <end position="61"/>
    </location>
</feature>
<dbReference type="InterPro" id="IPR039421">
    <property type="entry name" value="Type_1_exporter"/>
</dbReference>
<sequence length="1364" mass="149431">MSVTLVSVKETDKDTPKMTEESNRTQKFPTDPPPDYDSVKPVTPSEIDTKKQNGAASNSAETAVKVKNGKDDDKDNEKKEEEKPMVGFRQIFRYADCLDITCMITGTIAAAAHGVGMPLMIVVFGNMIDAFVGNARDQNTLNALITNLTDSGALAANNLTADMVRNDPNLLRPIIGDKPFDDAAAKMTGDILEQMTTFAIYYIIIGCAILVAAYLQVSMWMMSSERQTQRIRVKFFRSILRQEIGWFDTHEVGELNTRLSDDINKVHDGIGDKLGAFVQWFCGFITGFTIGFVYGWKLTLVILAISPLLVVGATIMSKLAADFTSKELKAYARAGSVAEEVLGSIRTVMAFGGEQKESVRYSRNLTDARDTGIKKGLTTGLGMGFTWFVVFAAYALGFWYGSKLTLDEPDNYTAGTILVVFFAVLIGAFSLGHAFPNLEALATGRGAAHGIFEIIDSESEIDSASQEGMKPANIIGNVEFSDVVFHYPSRPDVPILKGLNLKVNIGETVALVGPSGCGKSTTVSLLQRFYDTIQGTVKIDGNNVRDLNVGWLREHIGVVSQEPILFGTTIIENIRYGRDGVTDEQIQAAAIEANAHDFIMKLPQKYETMVGERGAQLSGGQKQRVAIARALVRDPKILLLDEATSALDTESEAIVQAALDKVKVGRTTIVIAHRLSTVRNANSITSFEDGRIVEQGSHEELMEKQGIYYNLITLQQSLKDEEDEDDMYLSDPDKLDEGMQDFMKKTNPSLQRVTSAKLERGISTKSMGEKKEEEEEEKVPDAPMTRILRLNAPEWPYITIGCVASLINGGVQPSFAVIFAEILGVFQSLDLEEQRRKTAMYSALFLALGVVAGLAMFLQSYLFAKSGENLTMRLRQMAFKAILRQEIGWYDDHNNNTGALCTRLATDASQVQGATGVRIGMMIQNISSMGTAIIIAFVFGWQLTLVILGCVPLIAIAGAIQMRVLTGHANRDNEALEGAGKIAIETVENMRTVASLHKEKHFGDKYEEKLIITYKEALKKAHVYGITFGFSQAIIYWVYAAAFSYGAYLVKVGAMDYVSVFRVFGAIVFGAMALGQASSFAPDYGKAKTAANRMMVLFDRKPEIDTDDPSGDKLTDFSGSIEFKDVEFNYPTRPNIPVLRGLDVSVQSGQTLALCGSSGCGKSTTVQLIERFYDPKAGSVTADGSELSSLNISWLRSQIGIVSQEPILFDCTIAENIAYGDNQREVSMQEIIEAARSANIHNFIQSLPQGYDTNVGQKGTQLSGGQKQRVAIARALLRNPKVLLLDEATSALDTESQKTVQEALDKAQEGRTSIVIAHRLTTIQNADIICVIHNGKVVEQGKHNDLLALQGFYFKLNKAQIDQV</sequence>
<feature type="transmembrane region" description="Helical" evidence="13">
    <location>
        <begin position="932"/>
        <end position="960"/>
    </location>
</feature>
<feature type="transmembrane region" description="Helical" evidence="13">
    <location>
        <begin position="1023"/>
        <end position="1048"/>
    </location>
</feature>
<evidence type="ECO:0000256" key="4">
    <source>
        <dbReference type="ARBA" id="ARBA00022692"/>
    </source>
</evidence>
<feature type="transmembrane region" description="Helical" evidence="13">
    <location>
        <begin position="274"/>
        <end position="294"/>
    </location>
</feature>
<dbReference type="InterPro" id="IPR003593">
    <property type="entry name" value="AAA+_ATPase"/>
</dbReference>
<evidence type="ECO:0000256" key="8">
    <source>
        <dbReference type="ARBA" id="ARBA00022967"/>
    </source>
</evidence>
<evidence type="ECO:0000313" key="14">
    <source>
        <dbReference type="EMBL" id="CAH1798732.1"/>
    </source>
</evidence>
<dbReference type="Pfam" id="PF00005">
    <property type="entry name" value="ABC_tran"/>
    <property type="match status" value="2"/>
</dbReference>
<dbReference type="SUPFAM" id="SSF90123">
    <property type="entry name" value="ABC transporter transmembrane region"/>
    <property type="match status" value="2"/>
</dbReference>
<evidence type="ECO:0000256" key="12">
    <source>
        <dbReference type="SAM" id="MobiDB-lite"/>
    </source>
</evidence>
<dbReference type="InterPro" id="IPR017871">
    <property type="entry name" value="ABC_transporter-like_CS"/>
</dbReference>
<evidence type="ECO:0000256" key="11">
    <source>
        <dbReference type="ARBA" id="ARBA00023180"/>
    </source>
</evidence>
<keyword evidence="3" id="KW-0813">Transport</keyword>